<comment type="caution">
    <text evidence="1">The sequence shown here is derived from an EMBL/GenBank/DDBJ whole genome shotgun (WGS) entry which is preliminary data.</text>
</comment>
<name>A0A2S7WM75_9FLAO</name>
<proteinExistence type="predicted"/>
<sequence length="177" mass="19737">MKLKHFLIIAFLATFTACDTDDNLNISITEADLIGTWNLKEQRIEDGSVSYVSSGKNITALYSAYAKEINMTLTFADNPKKASTEGKYTIVATATYNGRTETEEEEVYAINDPNENPNWELDGNNITFSNDKNIPANLVVDSYDGKTLRLKAIVNQTEKDGLESITIKGTMYMVLEK</sequence>
<keyword evidence="2" id="KW-1185">Reference proteome</keyword>
<dbReference type="RefSeq" id="WP_105015148.1">
    <property type="nucleotide sequence ID" value="NZ_MSCN01000001.1"/>
</dbReference>
<evidence type="ECO:0000313" key="1">
    <source>
        <dbReference type="EMBL" id="PQJ78556.1"/>
    </source>
</evidence>
<protein>
    <recommendedName>
        <fullName evidence="3">Lipocalin-like domain-containing protein</fullName>
    </recommendedName>
</protein>
<dbReference type="OrthoDB" id="1202622at2"/>
<evidence type="ECO:0008006" key="3">
    <source>
        <dbReference type="Google" id="ProtNLM"/>
    </source>
</evidence>
<dbReference type="AlphaFoldDB" id="A0A2S7WM75"/>
<reference evidence="1 2" key="1">
    <citation type="submission" date="2016-12" db="EMBL/GenBank/DDBJ databases">
        <title>Trade-off between light-utilization and light-protection in marine flavobacteria.</title>
        <authorList>
            <person name="Kumagai Y."/>
            <person name="Yoshizawa S."/>
            <person name="Kogure K."/>
            <person name="Iwasaki W."/>
        </authorList>
    </citation>
    <scope>NUCLEOTIDE SEQUENCE [LARGE SCALE GENOMIC DNA]</scope>
    <source>
        <strain evidence="1 2">NBRC 108759</strain>
    </source>
</reference>
<organism evidence="1 2">
    <name type="scientific">Polaribacter porphyrae</name>
    <dbReference type="NCBI Taxonomy" id="1137780"/>
    <lineage>
        <taxon>Bacteria</taxon>
        <taxon>Pseudomonadati</taxon>
        <taxon>Bacteroidota</taxon>
        <taxon>Flavobacteriia</taxon>
        <taxon>Flavobacteriales</taxon>
        <taxon>Flavobacteriaceae</taxon>
    </lineage>
</organism>
<accession>A0A2S7WM75</accession>
<dbReference type="Proteomes" id="UP000238882">
    <property type="component" value="Unassembled WGS sequence"/>
</dbReference>
<gene>
    <name evidence="1" type="ORF">BTO18_04855</name>
</gene>
<evidence type="ECO:0000313" key="2">
    <source>
        <dbReference type="Proteomes" id="UP000238882"/>
    </source>
</evidence>
<dbReference type="EMBL" id="MSCN01000001">
    <property type="protein sequence ID" value="PQJ78556.1"/>
    <property type="molecule type" value="Genomic_DNA"/>
</dbReference>
<dbReference type="PROSITE" id="PS51257">
    <property type="entry name" value="PROKAR_LIPOPROTEIN"/>
    <property type="match status" value="1"/>
</dbReference>